<dbReference type="Proteomes" id="UP000255517">
    <property type="component" value="Unassembled WGS sequence"/>
</dbReference>
<evidence type="ECO:0000256" key="5">
    <source>
        <dbReference type="ARBA" id="ARBA00023315"/>
    </source>
</evidence>
<dbReference type="Gene3D" id="3.40.50.1820">
    <property type="entry name" value="alpha/beta hydrolase"/>
    <property type="match status" value="1"/>
</dbReference>
<evidence type="ECO:0000313" key="9">
    <source>
        <dbReference type="Proteomes" id="UP000255517"/>
    </source>
</evidence>
<dbReference type="InterPro" id="IPR000073">
    <property type="entry name" value="AB_hydrolase_1"/>
</dbReference>
<dbReference type="GO" id="GO:0042619">
    <property type="term" value="P:poly-hydroxybutyrate biosynthetic process"/>
    <property type="evidence" value="ECO:0007669"/>
    <property type="project" value="UniProtKB-KW"/>
</dbReference>
<dbReference type="GO" id="GO:0016746">
    <property type="term" value="F:acyltransferase activity"/>
    <property type="evidence" value="ECO:0007669"/>
    <property type="project" value="UniProtKB-KW"/>
</dbReference>
<sequence>MDNFYGIEVDKSLTQSLKSYDKLLKGINNIMNVDYSGFNETPKDLIFEEDKMKLYHYRPLVENINKTPLLIVYALVNKQYMMDLQEDKSIIRNLLKGGQDLYIIDWGYPTADDRYIGLDDYINGYINDCVDLIRKRHKLNKINLMGICQGGTFSYIYTALNQNKIKNLVSLVTPVDFSTNDGLLFKWGKYLDPEVLVDTFGNIPGEFMNAGFVFLKPLDLMIDKYVGLIDYIDDEEKLANFLRMEQWIFDSPDQVGRAYKEFQIEMYHKNSLIKGEFSLDGKKKVDLKNIKCPFLAILGLKDNQVPPAATRPIMDAVSSEDKELLEVNTGHIGLFVSSRSQREVAPKINDFLNEHK</sequence>
<reference evidence="8 9" key="1">
    <citation type="submission" date="2018-06" db="EMBL/GenBank/DDBJ databases">
        <authorList>
            <consortium name="Pathogen Informatics"/>
            <person name="Doyle S."/>
        </authorList>
    </citation>
    <scope>NUCLEOTIDE SEQUENCE [LARGE SCALE GENOMIC DNA]</scope>
    <source>
        <strain evidence="8 9">NCTC13149</strain>
    </source>
</reference>
<dbReference type="InterPro" id="IPR029058">
    <property type="entry name" value="AB_hydrolase_fold"/>
</dbReference>
<name>A0A379C735_9FIRM</name>
<evidence type="ECO:0000256" key="1">
    <source>
        <dbReference type="ARBA" id="ARBA00004683"/>
    </source>
</evidence>
<organism evidence="8 9">
    <name type="scientific">Peptoniphilus lacrimalis</name>
    <dbReference type="NCBI Taxonomy" id="33031"/>
    <lineage>
        <taxon>Bacteria</taxon>
        <taxon>Bacillati</taxon>
        <taxon>Bacillota</taxon>
        <taxon>Tissierellia</taxon>
        <taxon>Tissierellales</taxon>
        <taxon>Peptoniphilaceae</taxon>
        <taxon>Peptoniphilus</taxon>
    </lineage>
</organism>
<gene>
    <name evidence="8" type="primary">phbC</name>
    <name evidence="8" type="ORF">NCTC13149_01338</name>
</gene>
<protein>
    <recommendedName>
        <fullName evidence="2">Poly(3-hydroxyalkanoate) polymerase subunit PhaC</fullName>
    </recommendedName>
    <alternativeName>
        <fullName evidence="6">PHB synthase subunit PhaC</fullName>
    </alternativeName>
</protein>
<accession>A0A379C735</accession>
<dbReference type="UniPathway" id="UPA00917"/>
<dbReference type="NCBIfam" id="TIGR01836">
    <property type="entry name" value="PHA_synth_III_C"/>
    <property type="match status" value="1"/>
</dbReference>
<evidence type="ECO:0000313" key="8">
    <source>
        <dbReference type="EMBL" id="SUB57495.1"/>
    </source>
</evidence>
<evidence type="ECO:0000256" key="2">
    <source>
        <dbReference type="ARBA" id="ARBA00019065"/>
    </source>
</evidence>
<dbReference type="InterPro" id="IPR010125">
    <property type="entry name" value="PHA_synth_III_C"/>
</dbReference>
<evidence type="ECO:0000256" key="3">
    <source>
        <dbReference type="ARBA" id="ARBA00022679"/>
    </source>
</evidence>
<dbReference type="STRING" id="1122949.GCA_000378725_01076"/>
<dbReference type="EMBL" id="UGSZ01000001">
    <property type="protein sequence ID" value="SUB57495.1"/>
    <property type="molecule type" value="Genomic_DNA"/>
</dbReference>
<keyword evidence="3 8" id="KW-0808">Transferase</keyword>
<dbReference type="AlphaFoldDB" id="A0A379C735"/>
<dbReference type="OrthoDB" id="9767934at2"/>
<keyword evidence="5 8" id="KW-0012">Acyltransferase</keyword>
<dbReference type="RefSeq" id="WP_019034832.1">
    <property type="nucleotide sequence ID" value="NZ_UGSZ01000001.1"/>
</dbReference>
<proteinExistence type="predicted"/>
<dbReference type="Pfam" id="PF00561">
    <property type="entry name" value="Abhydrolase_1"/>
    <property type="match status" value="1"/>
</dbReference>
<feature type="domain" description="AB hydrolase-1" evidence="7">
    <location>
        <begin position="68"/>
        <end position="336"/>
    </location>
</feature>
<dbReference type="SUPFAM" id="SSF53474">
    <property type="entry name" value="alpha/beta-Hydrolases"/>
    <property type="match status" value="1"/>
</dbReference>
<comment type="pathway">
    <text evidence="1">Biopolymer metabolism; poly-(R)-3-hydroxybutanoate biosynthesis.</text>
</comment>
<keyword evidence="4" id="KW-0583">PHB biosynthesis</keyword>
<dbReference type="PANTHER" id="PTHR36837:SF2">
    <property type="entry name" value="POLY(3-HYDROXYALKANOATE) POLYMERASE SUBUNIT PHAC"/>
    <property type="match status" value="1"/>
</dbReference>
<evidence type="ECO:0000256" key="4">
    <source>
        <dbReference type="ARBA" id="ARBA00022752"/>
    </source>
</evidence>
<evidence type="ECO:0000259" key="7">
    <source>
        <dbReference type="Pfam" id="PF00561"/>
    </source>
</evidence>
<dbReference type="PANTHER" id="PTHR36837">
    <property type="entry name" value="POLY(3-HYDROXYALKANOATE) POLYMERASE SUBUNIT PHAC"/>
    <property type="match status" value="1"/>
</dbReference>
<evidence type="ECO:0000256" key="6">
    <source>
        <dbReference type="ARBA" id="ARBA00033356"/>
    </source>
</evidence>
<dbReference type="InterPro" id="IPR051321">
    <property type="entry name" value="PHA/PHB_synthase"/>
</dbReference>